<feature type="transmembrane region" description="Helical" evidence="10">
    <location>
        <begin position="59"/>
        <end position="81"/>
    </location>
</feature>
<feature type="transmembrane region" description="Helical" evidence="10">
    <location>
        <begin position="421"/>
        <end position="442"/>
    </location>
</feature>
<feature type="transmembrane region" description="Helical" evidence="10">
    <location>
        <begin position="202"/>
        <end position="222"/>
    </location>
</feature>
<evidence type="ECO:0000256" key="9">
    <source>
        <dbReference type="ARBA" id="ARBA00031636"/>
    </source>
</evidence>
<keyword evidence="5 10" id="KW-0812">Transmembrane</keyword>
<feature type="transmembrane region" description="Helical" evidence="10">
    <location>
        <begin position="322"/>
        <end position="344"/>
    </location>
</feature>
<keyword evidence="4" id="KW-1003">Cell membrane</keyword>
<evidence type="ECO:0000256" key="7">
    <source>
        <dbReference type="ARBA" id="ARBA00023065"/>
    </source>
</evidence>
<dbReference type="Pfam" id="PF01554">
    <property type="entry name" value="MatE"/>
    <property type="match status" value="2"/>
</dbReference>
<dbReference type="GO" id="GO:0015297">
    <property type="term" value="F:antiporter activity"/>
    <property type="evidence" value="ECO:0007669"/>
    <property type="project" value="UniProtKB-KW"/>
</dbReference>
<protein>
    <recommendedName>
        <fullName evidence="9">Multidrug-efflux transporter</fullName>
    </recommendedName>
</protein>
<feature type="transmembrane region" description="Helical" evidence="10">
    <location>
        <begin position="243"/>
        <end position="270"/>
    </location>
</feature>
<evidence type="ECO:0000313" key="12">
    <source>
        <dbReference type="Proteomes" id="UP000290204"/>
    </source>
</evidence>
<feature type="transmembrane region" description="Helical" evidence="10">
    <location>
        <begin position="141"/>
        <end position="160"/>
    </location>
</feature>
<dbReference type="RefSeq" id="WP_129132480.1">
    <property type="nucleotide sequence ID" value="NZ_SDHW01000007.1"/>
</dbReference>
<evidence type="ECO:0000256" key="2">
    <source>
        <dbReference type="ARBA" id="ARBA00022448"/>
    </source>
</evidence>
<dbReference type="EMBL" id="SDHW01000007">
    <property type="protein sequence ID" value="RXK58051.1"/>
    <property type="molecule type" value="Genomic_DNA"/>
</dbReference>
<dbReference type="Proteomes" id="UP000290204">
    <property type="component" value="Unassembled WGS sequence"/>
</dbReference>
<dbReference type="OrthoDB" id="9780160at2"/>
<dbReference type="PIRSF" id="PIRSF006603">
    <property type="entry name" value="DinF"/>
    <property type="match status" value="1"/>
</dbReference>
<name>A0A4Q1CE57_9BACT</name>
<evidence type="ECO:0000313" key="11">
    <source>
        <dbReference type="EMBL" id="RXK58051.1"/>
    </source>
</evidence>
<dbReference type="InterPro" id="IPR048279">
    <property type="entry name" value="MdtK-like"/>
</dbReference>
<evidence type="ECO:0000256" key="1">
    <source>
        <dbReference type="ARBA" id="ARBA00004651"/>
    </source>
</evidence>
<feature type="transmembrane region" description="Helical" evidence="10">
    <location>
        <begin position="395"/>
        <end position="415"/>
    </location>
</feature>
<sequence>METALPKNNLQLEISTRQILSMSLPISLSLLVPFLNFTANNFFISGLGEAALGTAGITGVYFLVVAVVGNGLNNAIQSLIARRAGENRLEEIGKLFSQGVRIALLFAAIGIALTYLLAPFIFNKVLQSQNIDKTAVDFLKIRVWGLPFLYLFQMGNAFLVGTNNSRYLMIGTLFEAGANIFFDYGLINGHFGLPKLGFNGAAYASVLAEFIGMIVVFLFVFIKRLHIRFHLFNYLRYSKERTMLILNVAAPLIGQFSISLISWLVFYILIEHHGERALAVSNVMRNIFSLAGVFIWAFASTTNAMVSNIIGQGRSHDVHKLIYRIMKLSFSSALLMFIVFNVFAQELLSVFRLSAEFVTAAVPVLRMVTTGMLLMSIAVVWLNAVTGTGNTKMNLLIEAVTIVAYLVYIVLVLEVYKLSLIWAWASELIYWSVIFVMAFNYLKSDKWKGKVI</sequence>
<evidence type="ECO:0000256" key="3">
    <source>
        <dbReference type="ARBA" id="ARBA00022449"/>
    </source>
</evidence>
<gene>
    <name evidence="11" type="ORF">ESA94_18735</name>
</gene>
<keyword evidence="2" id="KW-0813">Transport</keyword>
<evidence type="ECO:0000256" key="5">
    <source>
        <dbReference type="ARBA" id="ARBA00022692"/>
    </source>
</evidence>
<dbReference type="PANTHER" id="PTHR43298:SF2">
    <property type="entry name" value="FMN_FAD EXPORTER YEEO-RELATED"/>
    <property type="match status" value="1"/>
</dbReference>
<evidence type="ECO:0000256" key="6">
    <source>
        <dbReference type="ARBA" id="ARBA00022989"/>
    </source>
</evidence>
<evidence type="ECO:0000256" key="4">
    <source>
        <dbReference type="ARBA" id="ARBA00022475"/>
    </source>
</evidence>
<dbReference type="PANTHER" id="PTHR43298">
    <property type="entry name" value="MULTIDRUG RESISTANCE PROTEIN NORM-RELATED"/>
    <property type="match status" value="1"/>
</dbReference>
<dbReference type="GO" id="GO:0005886">
    <property type="term" value="C:plasma membrane"/>
    <property type="evidence" value="ECO:0007669"/>
    <property type="project" value="UniProtKB-SubCell"/>
</dbReference>
<feature type="transmembrane region" description="Helical" evidence="10">
    <location>
        <begin position="167"/>
        <end position="187"/>
    </location>
</feature>
<accession>A0A4Q1CE57</accession>
<feature type="transmembrane region" description="Helical" evidence="10">
    <location>
        <begin position="102"/>
        <end position="121"/>
    </location>
</feature>
<feature type="transmembrane region" description="Helical" evidence="10">
    <location>
        <begin position="20"/>
        <end position="39"/>
    </location>
</feature>
<keyword evidence="6 10" id="KW-1133">Transmembrane helix</keyword>
<dbReference type="GO" id="GO:0042910">
    <property type="term" value="F:xenobiotic transmembrane transporter activity"/>
    <property type="evidence" value="ECO:0007669"/>
    <property type="project" value="InterPro"/>
</dbReference>
<keyword evidence="7" id="KW-0406">Ion transport</keyword>
<dbReference type="AlphaFoldDB" id="A0A4Q1CE57"/>
<dbReference type="InterPro" id="IPR002528">
    <property type="entry name" value="MATE_fam"/>
</dbReference>
<dbReference type="InterPro" id="IPR050222">
    <property type="entry name" value="MATE_MdtK"/>
</dbReference>
<keyword evidence="12" id="KW-1185">Reference proteome</keyword>
<feature type="transmembrane region" description="Helical" evidence="10">
    <location>
        <begin position="364"/>
        <end position="383"/>
    </location>
</feature>
<dbReference type="CDD" id="cd13133">
    <property type="entry name" value="MATE_like_7"/>
    <property type="match status" value="1"/>
</dbReference>
<feature type="transmembrane region" description="Helical" evidence="10">
    <location>
        <begin position="290"/>
        <end position="310"/>
    </location>
</feature>
<proteinExistence type="predicted"/>
<comment type="subcellular location">
    <subcellularLocation>
        <location evidence="1">Cell membrane</location>
        <topology evidence="1">Multi-pass membrane protein</topology>
    </subcellularLocation>
</comment>
<keyword evidence="8 10" id="KW-0472">Membrane</keyword>
<comment type="caution">
    <text evidence="11">The sequence shown here is derived from an EMBL/GenBank/DDBJ whole genome shotgun (WGS) entry which is preliminary data.</text>
</comment>
<reference evidence="11 12" key="1">
    <citation type="submission" date="2019-01" db="EMBL/GenBank/DDBJ databases">
        <title>Lacibacter sp. strain TTM-7.</title>
        <authorList>
            <person name="Chen W.-M."/>
        </authorList>
    </citation>
    <scope>NUCLEOTIDE SEQUENCE [LARGE SCALE GENOMIC DNA]</scope>
    <source>
        <strain evidence="11 12">TTM-7</strain>
    </source>
</reference>
<organism evidence="11 12">
    <name type="scientific">Lacibacter luteus</name>
    <dbReference type="NCBI Taxonomy" id="2508719"/>
    <lineage>
        <taxon>Bacteria</taxon>
        <taxon>Pseudomonadati</taxon>
        <taxon>Bacteroidota</taxon>
        <taxon>Chitinophagia</taxon>
        <taxon>Chitinophagales</taxon>
        <taxon>Chitinophagaceae</taxon>
        <taxon>Lacibacter</taxon>
    </lineage>
</organism>
<dbReference type="GO" id="GO:0006811">
    <property type="term" value="P:monoatomic ion transport"/>
    <property type="evidence" value="ECO:0007669"/>
    <property type="project" value="UniProtKB-KW"/>
</dbReference>
<evidence type="ECO:0000256" key="10">
    <source>
        <dbReference type="SAM" id="Phobius"/>
    </source>
</evidence>
<evidence type="ECO:0000256" key="8">
    <source>
        <dbReference type="ARBA" id="ARBA00023136"/>
    </source>
</evidence>
<keyword evidence="3" id="KW-0050">Antiport</keyword>